<keyword evidence="2" id="KW-0812">Transmembrane</keyword>
<dbReference type="GO" id="GO:0001402">
    <property type="term" value="P:signal transduction involved in filamentous growth"/>
    <property type="evidence" value="ECO:0007669"/>
    <property type="project" value="TreeGrafter"/>
</dbReference>
<feature type="compositionally biased region" description="Pro residues" evidence="1">
    <location>
        <begin position="323"/>
        <end position="336"/>
    </location>
</feature>
<feature type="chain" id="PRO_5042259829" evidence="3">
    <location>
        <begin position="21"/>
        <end position="732"/>
    </location>
</feature>
<feature type="region of interest" description="Disordered" evidence="1">
    <location>
        <begin position="96"/>
        <end position="125"/>
    </location>
</feature>
<keyword evidence="2" id="KW-1133">Transmembrane helix</keyword>
<feature type="region of interest" description="Disordered" evidence="1">
    <location>
        <begin position="359"/>
        <end position="381"/>
    </location>
</feature>
<feature type="compositionally biased region" description="Low complexity" evidence="1">
    <location>
        <begin position="656"/>
        <end position="665"/>
    </location>
</feature>
<keyword evidence="5" id="KW-1185">Reference proteome</keyword>
<feature type="compositionally biased region" description="Low complexity" evidence="1">
    <location>
        <begin position="141"/>
        <end position="151"/>
    </location>
</feature>
<dbReference type="Proteomes" id="UP001187682">
    <property type="component" value="Unassembled WGS sequence"/>
</dbReference>
<dbReference type="GO" id="GO:0007232">
    <property type="term" value="P:osmosensory signaling pathway via Sho1 osmosensor"/>
    <property type="evidence" value="ECO:0007669"/>
    <property type="project" value="InterPro"/>
</dbReference>
<evidence type="ECO:0000256" key="2">
    <source>
        <dbReference type="SAM" id="Phobius"/>
    </source>
</evidence>
<dbReference type="EMBL" id="ONZQ02000014">
    <property type="protein sequence ID" value="SPO05866.1"/>
    <property type="molecule type" value="Genomic_DNA"/>
</dbReference>
<feature type="compositionally biased region" description="Low complexity" evidence="1">
    <location>
        <begin position="116"/>
        <end position="125"/>
    </location>
</feature>
<dbReference type="GO" id="GO:0009986">
    <property type="term" value="C:cell surface"/>
    <property type="evidence" value="ECO:0007669"/>
    <property type="project" value="TreeGrafter"/>
</dbReference>
<dbReference type="GO" id="GO:0030427">
    <property type="term" value="C:site of polarized growth"/>
    <property type="evidence" value="ECO:0007669"/>
    <property type="project" value="TreeGrafter"/>
</dbReference>
<name>A0AAE8SYG7_9PEZI</name>
<evidence type="ECO:0000256" key="3">
    <source>
        <dbReference type="SAM" id="SignalP"/>
    </source>
</evidence>
<comment type="caution">
    <text evidence="4">The sequence shown here is derived from an EMBL/GenBank/DDBJ whole genome shotgun (WGS) entry which is preliminary data.</text>
</comment>
<feature type="compositionally biased region" description="Polar residues" evidence="1">
    <location>
        <begin position="359"/>
        <end position="375"/>
    </location>
</feature>
<dbReference type="PANTHER" id="PTHR35778">
    <property type="entry name" value="SIGNALING MUCIN HKR1-RELATED"/>
    <property type="match status" value="1"/>
</dbReference>
<sequence length="732" mass="75911">MHPKTWAVAAALAFASTAVADGGQRIYFPRHVKRQFTNSTIGSDEVSSESATVDTETVASSTDASVTVPRADTDSTLGLPDLEDILTLDIPNTIRLPDLFTSPTATPSDDEQIDDGVTSTSTSPGVIGGIGGIIVAPTGVVTTSSETSTSASEKETPSEEDDSSTVPTETYESEEPVSTDSVKPTAPTSADPPSLTDILDPIESLIIDPIESAIIDPIKTGIIDPIETAIIDPIETAIVDPIETAIETAIVDPVETIISDIPIPKPTAPNAEPSDILTLVPIPEPSSANVDPTDGPLTLLPIPEPTTTVLPPISDPVLNGTEPVPPATDPTTPPYSDPTDISIPPTDPTDVPFPTGANVTSSAPVTDVPTPTTISDGPIVTPPPAQNSTIYEEEPTTVPSPVPNQTFTSIPAVTTVTGKENWLGTKLAADDATATVNTDLPAPTSSQELPAGMPNSIDATDDEITQPDGTTLIRIVFDRRLHYEFVAENFTASQQIFMYFPKVISHGESCDESKVKMMRLTPLETKQNKGWITTAAFAYVPSSIIEALQIDIHLTNSELYNPPHPIAFDLASAIDPSYGIFPGSDLETPGGSSSEEPGGAPFGGGEETPEEQTPGQKGATAGIAVGAIGAAMAYGAAMFLVARRYKRKKLAHRRASSLSNSNSGSAEMRFSGSGSPATAMMGGALLSQHASSYGGVAGGRASHGSGQSGAGNSGRTAYISAPVAAENSLGWN</sequence>
<proteinExistence type="predicted"/>
<dbReference type="GO" id="GO:0005576">
    <property type="term" value="C:extracellular region"/>
    <property type="evidence" value="ECO:0007669"/>
    <property type="project" value="TreeGrafter"/>
</dbReference>
<dbReference type="AlphaFoldDB" id="A0AAE8SYG7"/>
<feature type="compositionally biased region" description="Polar residues" evidence="1">
    <location>
        <begin position="178"/>
        <end position="188"/>
    </location>
</feature>
<evidence type="ECO:0000313" key="4">
    <source>
        <dbReference type="EMBL" id="SPO05866.1"/>
    </source>
</evidence>
<dbReference type="GO" id="GO:0031505">
    <property type="term" value="P:fungal-type cell wall organization"/>
    <property type="evidence" value="ECO:0007669"/>
    <property type="project" value="TreeGrafter"/>
</dbReference>
<protein>
    <submittedName>
        <fullName evidence="4">Uncharacterized protein</fullName>
    </submittedName>
</protein>
<feature type="region of interest" description="Disordered" evidence="1">
    <location>
        <begin position="584"/>
        <end position="618"/>
    </location>
</feature>
<dbReference type="GO" id="GO:0030010">
    <property type="term" value="P:establishment of cell polarity"/>
    <property type="evidence" value="ECO:0007669"/>
    <property type="project" value="TreeGrafter"/>
</dbReference>
<keyword evidence="3" id="KW-0732">Signal</keyword>
<dbReference type="GO" id="GO:0005034">
    <property type="term" value="F:osmosensor activity"/>
    <property type="evidence" value="ECO:0007669"/>
    <property type="project" value="InterPro"/>
</dbReference>
<feature type="region of interest" description="Disordered" evidence="1">
    <location>
        <begin position="305"/>
        <end position="339"/>
    </location>
</feature>
<dbReference type="InterPro" id="IPR039295">
    <property type="entry name" value="MSB2"/>
</dbReference>
<feature type="compositionally biased region" description="Low complexity" evidence="1">
    <location>
        <begin position="587"/>
        <end position="599"/>
    </location>
</feature>
<evidence type="ECO:0000256" key="1">
    <source>
        <dbReference type="SAM" id="MobiDB-lite"/>
    </source>
</evidence>
<dbReference type="GO" id="GO:0005886">
    <property type="term" value="C:plasma membrane"/>
    <property type="evidence" value="ECO:0007669"/>
    <property type="project" value="InterPro"/>
</dbReference>
<dbReference type="GO" id="GO:0006972">
    <property type="term" value="P:hyperosmotic response"/>
    <property type="evidence" value="ECO:0007669"/>
    <property type="project" value="TreeGrafter"/>
</dbReference>
<feature type="transmembrane region" description="Helical" evidence="2">
    <location>
        <begin position="621"/>
        <end position="642"/>
    </location>
</feature>
<accession>A0AAE8SYG7</accession>
<organism evidence="4 5">
    <name type="scientific">Cephalotrichum gorgonifer</name>
    <dbReference type="NCBI Taxonomy" id="2041049"/>
    <lineage>
        <taxon>Eukaryota</taxon>
        <taxon>Fungi</taxon>
        <taxon>Dikarya</taxon>
        <taxon>Ascomycota</taxon>
        <taxon>Pezizomycotina</taxon>
        <taxon>Sordariomycetes</taxon>
        <taxon>Hypocreomycetidae</taxon>
        <taxon>Microascales</taxon>
        <taxon>Microascaceae</taxon>
        <taxon>Cephalotrichum</taxon>
    </lineage>
</organism>
<reference evidence="4" key="1">
    <citation type="submission" date="2018-03" db="EMBL/GenBank/DDBJ databases">
        <authorList>
            <person name="Guldener U."/>
        </authorList>
    </citation>
    <scope>NUCLEOTIDE SEQUENCE</scope>
</reference>
<keyword evidence="2" id="KW-0472">Membrane</keyword>
<feature type="region of interest" description="Disordered" evidence="1">
    <location>
        <begin position="141"/>
        <end position="196"/>
    </location>
</feature>
<feature type="signal peptide" evidence="3">
    <location>
        <begin position="1"/>
        <end position="20"/>
    </location>
</feature>
<dbReference type="PANTHER" id="PTHR35778:SF1">
    <property type="entry name" value="SIGNALING MUCIN HKR1-RELATED"/>
    <property type="match status" value="1"/>
</dbReference>
<feature type="region of interest" description="Disordered" evidence="1">
    <location>
        <begin position="653"/>
        <end position="672"/>
    </location>
</feature>
<evidence type="ECO:0000313" key="5">
    <source>
        <dbReference type="Proteomes" id="UP001187682"/>
    </source>
</evidence>
<gene>
    <name evidence="4" type="ORF">DNG_08555</name>
</gene>